<evidence type="ECO:0000259" key="2">
    <source>
        <dbReference type="Pfam" id="PF10021"/>
    </source>
</evidence>
<protein>
    <recommendedName>
        <fullName evidence="2">Microbial-type PARG catalytic domain-containing protein</fullName>
    </recommendedName>
</protein>
<organism evidence="3 4">
    <name type="scientific">Aspergillus thermomutatus</name>
    <name type="common">Neosartorya pseudofischeri</name>
    <dbReference type="NCBI Taxonomy" id="41047"/>
    <lineage>
        <taxon>Eukaryota</taxon>
        <taxon>Fungi</taxon>
        <taxon>Dikarya</taxon>
        <taxon>Ascomycota</taxon>
        <taxon>Pezizomycotina</taxon>
        <taxon>Eurotiomycetes</taxon>
        <taxon>Eurotiomycetidae</taxon>
        <taxon>Eurotiales</taxon>
        <taxon>Aspergillaceae</taxon>
        <taxon>Aspergillus</taxon>
        <taxon>Aspergillus subgen. Fumigati</taxon>
    </lineage>
</organism>
<dbReference type="Proteomes" id="UP000215305">
    <property type="component" value="Unassembled WGS sequence"/>
</dbReference>
<dbReference type="RefSeq" id="XP_026619098.1">
    <property type="nucleotide sequence ID" value="XM_026763297.1"/>
</dbReference>
<dbReference type="GeneID" id="38131652"/>
<dbReference type="VEuPathDB" id="FungiDB:CDV56_109678"/>
<feature type="region of interest" description="Disordered" evidence="1">
    <location>
        <begin position="1"/>
        <end position="63"/>
    </location>
</feature>
<accession>A0A397I5D0</accession>
<dbReference type="InterPro" id="IPR043472">
    <property type="entry name" value="Macro_dom-like"/>
</dbReference>
<name>A0A397I5D0_ASPTH</name>
<dbReference type="NCBIfam" id="TIGR02452">
    <property type="entry name" value="TIGR02452 family protein"/>
    <property type="match status" value="1"/>
</dbReference>
<dbReference type="OrthoDB" id="9985428at2759"/>
<evidence type="ECO:0000313" key="3">
    <source>
        <dbReference type="EMBL" id="RHZ68564.1"/>
    </source>
</evidence>
<dbReference type="PANTHER" id="PTHR35596">
    <property type="entry name" value="DUF2263 DOMAIN-CONTAINING PROTEIN"/>
    <property type="match status" value="1"/>
</dbReference>
<feature type="compositionally biased region" description="Basic and acidic residues" evidence="1">
    <location>
        <begin position="38"/>
        <end position="63"/>
    </location>
</feature>
<comment type="caution">
    <text evidence="3">The sequence shown here is derived from an EMBL/GenBank/DDBJ whole genome shotgun (WGS) entry which is preliminary data.</text>
</comment>
<evidence type="ECO:0000256" key="1">
    <source>
        <dbReference type="SAM" id="MobiDB-lite"/>
    </source>
</evidence>
<dbReference type="PANTHER" id="PTHR35596:SF1">
    <property type="entry name" value="MICROBIAL-TYPE PARG CATALYTIC DOMAIN-CONTAINING PROTEIN"/>
    <property type="match status" value="1"/>
</dbReference>
<dbReference type="Gene3D" id="3.40.220.10">
    <property type="entry name" value="Leucine Aminopeptidase, subunit E, domain 1"/>
    <property type="match status" value="1"/>
</dbReference>
<dbReference type="InterPro" id="IPR012664">
    <property type="entry name" value="CHP02452"/>
</dbReference>
<dbReference type="Pfam" id="PF10021">
    <property type="entry name" value="PARG_cat_microb"/>
    <property type="match status" value="1"/>
</dbReference>
<sequence>MAGASAGGSKQPATAKGKQKRRAEVEEERPEASGADDSNDRQEDQRAAKIQKTDQGEEEDREARTARLIKVAQETKSIIPTILTVTPQAPPDGHYYLLDGLPQLDQDNCPKVRTLVKVVEGDTFNTAFNLANAAQFLDHKDTKPVCVLNMANAGTVGGGWEHGSMAQEEELCFRSSLSFTLKEKFYPMNKLGVIYSPTVVVFREDTGKRHRWMDLGKPEWLPIVSVVSMAAQFKPAVVIDDNSTEQRYANEEDRDLMKDKMRLVLRIAATHGHRRLVLGALGCGMFRHPKHDVADCWLEVMEEKEFKGWFEAIVFAIVDTGNKTGNLEIFRECLDGVKL</sequence>
<proteinExistence type="predicted"/>
<evidence type="ECO:0000313" key="4">
    <source>
        <dbReference type="Proteomes" id="UP000215305"/>
    </source>
</evidence>
<keyword evidence="4" id="KW-1185">Reference proteome</keyword>
<dbReference type="AlphaFoldDB" id="A0A397I5D0"/>
<gene>
    <name evidence="3" type="ORF">CDV56_109678</name>
</gene>
<dbReference type="EMBL" id="NKHU02000001">
    <property type="protein sequence ID" value="RHZ68564.1"/>
    <property type="molecule type" value="Genomic_DNA"/>
</dbReference>
<dbReference type="InterPro" id="IPR019261">
    <property type="entry name" value="PARG_cat_microbial"/>
</dbReference>
<reference evidence="3" key="1">
    <citation type="submission" date="2018-08" db="EMBL/GenBank/DDBJ databases">
        <title>Draft genome sequence of azole-resistant Aspergillus thermomutatus (Neosartorya pseudofischeri) strain HMR AF 39, isolated from a human nasal aspirate.</title>
        <authorList>
            <person name="Parent-Michaud M."/>
            <person name="Dufresne P.J."/>
            <person name="Fournier E."/>
            <person name="Martineau C."/>
            <person name="Moreira S."/>
            <person name="Perkins V."/>
            <person name="De Repentigny L."/>
            <person name="Dufresne S.F."/>
        </authorList>
    </citation>
    <scope>NUCLEOTIDE SEQUENCE [LARGE SCALE GENOMIC DNA]</scope>
    <source>
        <strain evidence="3">HMR AF 39</strain>
    </source>
</reference>
<dbReference type="STRING" id="41047.A0A397I5D0"/>
<dbReference type="SUPFAM" id="SSF52949">
    <property type="entry name" value="Macro domain-like"/>
    <property type="match status" value="1"/>
</dbReference>
<feature type="domain" description="Microbial-type PARG catalytic" evidence="2">
    <location>
        <begin position="106"/>
        <end position="204"/>
    </location>
</feature>